<dbReference type="RefSeq" id="WP_085868567.1">
    <property type="nucleotide sequence ID" value="NZ_FWFQ01000012.1"/>
</dbReference>
<dbReference type="Pfam" id="PF03466">
    <property type="entry name" value="LysR_substrate"/>
    <property type="match status" value="1"/>
</dbReference>
<proteinExistence type="inferred from homology"/>
<organism evidence="6 7">
    <name type="scientific">Pseudoruegeria aquimaris</name>
    <dbReference type="NCBI Taxonomy" id="393663"/>
    <lineage>
        <taxon>Bacteria</taxon>
        <taxon>Pseudomonadati</taxon>
        <taxon>Pseudomonadota</taxon>
        <taxon>Alphaproteobacteria</taxon>
        <taxon>Rhodobacterales</taxon>
        <taxon>Roseobacteraceae</taxon>
        <taxon>Pseudoruegeria</taxon>
    </lineage>
</organism>
<accession>A0A1Y5SGL7</accession>
<dbReference type="AlphaFoldDB" id="A0A1Y5SGL7"/>
<dbReference type="OrthoDB" id="5297263at2"/>
<comment type="similarity">
    <text evidence="1">Belongs to the LysR transcriptional regulatory family.</text>
</comment>
<keyword evidence="3" id="KW-0238">DNA-binding</keyword>
<dbReference type="EMBL" id="FWFQ01000012">
    <property type="protein sequence ID" value="SLN40370.1"/>
    <property type="molecule type" value="Genomic_DNA"/>
</dbReference>
<dbReference type="InterPro" id="IPR050950">
    <property type="entry name" value="HTH-type_LysR_regulators"/>
</dbReference>
<protein>
    <submittedName>
        <fullName evidence="6">HTH-type transcriptional regulator BenM</fullName>
    </submittedName>
</protein>
<dbReference type="PROSITE" id="PS50931">
    <property type="entry name" value="HTH_LYSR"/>
    <property type="match status" value="1"/>
</dbReference>
<dbReference type="GO" id="GO:0003677">
    <property type="term" value="F:DNA binding"/>
    <property type="evidence" value="ECO:0007669"/>
    <property type="project" value="UniProtKB-KW"/>
</dbReference>
<evidence type="ECO:0000259" key="5">
    <source>
        <dbReference type="PROSITE" id="PS50931"/>
    </source>
</evidence>
<name>A0A1Y5SGL7_9RHOB</name>
<keyword evidence="4" id="KW-0804">Transcription</keyword>
<dbReference type="PANTHER" id="PTHR30419">
    <property type="entry name" value="HTH-TYPE TRANSCRIPTIONAL REGULATOR YBHD"/>
    <property type="match status" value="1"/>
</dbReference>
<dbReference type="Gene3D" id="1.10.10.10">
    <property type="entry name" value="Winged helix-like DNA-binding domain superfamily/Winged helix DNA-binding domain"/>
    <property type="match status" value="1"/>
</dbReference>
<feature type="domain" description="HTH lysR-type" evidence="5">
    <location>
        <begin position="1"/>
        <end position="59"/>
    </location>
</feature>
<keyword evidence="2" id="KW-0805">Transcription regulation</keyword>
<dbReference type="SUPFAM" id="SSF46785">
    <property type="entry name" value="Winged helix' DNA-binding domain"/>
    <property type="match status" value="1"/>
</dbReference>
<evidence type="ECO:0000256" key="1">
    <source>
        <dbReference type="ARBA" id="ARBA00009437"/>
    </source>
</evidence>
<sequence>MRHLQIYAAIRAIVRAGSFRKASESLAISPSALNRQIKALEAEIGAPLFDRLPQGVRLSTVGEMYYRQFVAHLDEIRGIGETVSELQGTRIGHVRVAVSPELVHGFLQAEVNRFRNAHPGVSFEIGVAASDGFSQALSEGRCDLALILQPQYRSGVTTLLSEPVALCGVVPADAGAPPVLHNQHFLEHDVILPPEGSGLREFIDVQFKARRLEVAPGQVTEGLMRPHRATGRPTLQIWPRMDVPEAWRDGAEAAALEIFKFPAARLVLCRQEGRKLPNAAARFAAQLAEALQG</sequence>
<dbReference type="InterPro" id="IPR036388">
    <property type="entry name" value="WH-like_DNA-bd_sf"/>
</dbReference>
<dbReference type="Pfam" id="PF00126">
    <property type="entry name" value="HTH_1"/>
    <property type="match status" value="1"/>
</dbReference>
<evidence type="ECO:0000256" key="4">
    <source>
        <dbReference type="ARBA" id="ARBA00023163"/>
    </source>
</evidence>
<dbReference type="Proteomes" id="UP000193409">
    <property type="component" value="Unassembled WGS sequence"/>
</dbReference>
<dbReference type="Gene3D" id="3.40.190.10">
    <property type="entry name" value="Periplasmic binding protein-like II"/>
    <property type="match status" value="1"/>
</dbReference>
<evidence type="ECO:0000256" key="2">
    <source>
        <dbReference type="ARBA" id="ARBA00023015"/>
    </source>
</evidence>
<dbReference type="GO" id="GO:0003700">
    <property type="term" value="F:DNA-binding transcription factor activity"/>
    <property type="evidence" value="ECO:0007669"/>
    <property type="project" value="InterPro"/>
</dbReference>
<dbReference type="GO" id="GO:0005829">
    <property type="term" value="C:cytosol"/>
    <property type="evidence" value="ECO:0007669"/>
    <property type="project" value="TreeGrafter"/>
</dbReference>
<dbReference type="InterPro" id="IPR036390">
    <property type="entry name" value="WH_DNA-bd_sf"/>
</dbReference>
<dbReference type="PANTHER" id="PTHR30419:SF8">
    <property type="entry name" value="NITROGEN ASSIMILATION TRANSCRIPTIONAL ACTIVATOR-RELATED"/>
    <property type="match status" value="1"/>
</dbReference>
<evidence type="ECO:0000256" key="3">
    <source>
        <dbReference type="ARBA" id="ARBA00023125"/>
    </source>
</evidence>
<evidence type="ECO:0000313" key="6">
    <source>
        <dbReference type="EMBL" id="SLN40370.1"/>
    </source>
</evidence>
<dbReference type="InterPro" id="IPR000847">
    <property type="entry name" value="LysR_HTH_N"/>
</dbReference>
<dbReference type="PRINTS" id="PR00039">
    <property type="entry name" value="HTHLYSR"/>
</dbReference>
<gene>
    <name evidence="6" type="primary">benM_1</name>
    <name evidence="6" type="ORF">PSA7680_02009</name>
</gene>
<keyword evidence="7" id="KW-1185">Reference proteome</keyword>
<reference evidence="6 7" key="1">
    <citation type="submission" date="2017-03" db="EMBL/GenBank/DDBJ databases">
        <authorList>
            <person name="Afonso C.L."/>
            <person name="Miller P.J."/>
            <person name="Scott M.A."/>
            <person name="Spackman E."/>
            <person name="Goraichik I."/>
            <person name="Dimitrov K.M."/>
            <person name="Suarez D.L."/>
            <person name="Swayne D.E."/>
        </authorList>
    </citation>
    <scope>NUCLEOTIDE SEQUENCE [LARGE SCALE GENOMIC DNA]</scope>
    <source>
        <strain evidence="6 7">CECT 7680</strain>
    </source>
</reference>
<dbReference type="InterPro" id="IPR005119">
    <property type="entry name" value="LysR_subst-bd"/>
</dbReference>
<dbReference type="SUPFAM" id="SSF53850">
    <property type="entry name" value="Periplasmic binding protein-like II"/>
    <property type="match status" value="1"/>
</dbReference>
<evidence type="ECO:0000313" key="7">
    <source>
        <dbReference type="Proteomes" id="UP000193409"/>
    </source>
</evidence>